<proteinExistence type="predicted"/>
<dbReference type="EMBL" id="FTNE01000010">
    <property type="protein sequence ID" value="SIQ81746.1"/>
    <property type="molecule type" value="Genomic_DNA"/>
</dbReference>
<sequence>MMLNIAHELTWRYFNAVRLTCPVPAGHRATAHSSVATSG</sequence>
<reference evidence="1 2" key="1">
    <citation type="submission" date="2017-01" db="EMBL/GenBank/DDBJ databases">
        <authorList>
            <person name="Varghese N."/>
            <person name="Submissions S."/>
        </authorList>
    </citation>
    <scope>NUCLEOTIDE SEQUENCE [LARGE SCALE GENOMIC DNA]</scope>
    <source>
        <strain evidence="1 2">ATCC 35905</strain>
    </source>
</reference>
<gene>
    <name evidence="1" type="ORF">SAMN05421828_11012</name>
</gene>
<evidence type="ECO:0000313" key="2">
    <source>
        <dbReference type="Proteomes" id="UP000186308"/>
    </source>
</evidence>
<evidence type="ECO:0000313" key="1">
    <source>
        <dbReference type="EMBL" id="SIQ81746.1"/>
    </source>
</evidence>
<keyword evidence="2" id="KW-1185">Reference proteome</keyword>
<protein>
    <submittedName>
        <fullName evidence="1">Uncharacterized protein</fullName>
    </submittedName>
</protein>
<dbReference type="AlphaFoldDB" id="A0A8G2CKN0"/>
<dbReference type="Proteomes" id="UP000186308">
    <property type="component" value="Unassembled WGS sequence"/>
</dbReference>
<name>A0A8G2CKN0_ACIRU</name>
<accession>A0A8G2CKN0</accession>
<comment type="caution">
    <text evidence="1">The sequence shown here is derived from an EMBL/GenBank/DDBJ whole genome shotgun (WGS) entry which is preliminary data.</text>
</comment>
<organism evidence="1 2">
    <name type="scientific">Acidiphilium rubrum</name>
    <dbReference type="NCBI Taxonomy" id="526"/>
    <lineage>
        <taxon>Bacteria</taxon>
        <taxon>Pseudomonadati</taxon>
        <taxon>Pseudomonadota</taxon>
        <taxon>Alphaproteobacteria</taxon>
        <taxon>Acetobacterales</taxon>
        <taxon>Acidocellaceae</taxon>
        <taxon>Acidiphilium</taxon>
    </lineage>
</organism>